<dbReference type="CDD" id="cd14014">
    <property type="entry name" value="STKc_PknB_like"/>
    <property type="match status" value="1"/>
</dbReference>
<dbReference type="Pfam" id="PF13191">
    <property type="entry name" value="AAA_16"/>
    <property type="match status" value="1"/>
</dbReference>
<organism evidence="5 6">
    <name type="scientific">Archangium lansingense</name>
    <dbReference type="NCBI Taxonomy" id="2995310"/>
    <lineage>
        <taxon>Bacteria</taxon>
        <taxon>Pseudomonadati</taxon>
        <taxon>Myxococcota</taxon>
        <taxon>Myxococcia</taxon>
        <taxon>Myxococcales</taxon>
        <taxon>Cystobacterineae</taxon>
        <taxon>Archangiaceae</taxon>
        <taxon>Archangium</taxon>
    </lineage>
</organism>
<gene>
    <name evidence="5" type="ORF">OV287_02530</name>
</gene>
<evidence type="ECO:0000259" key="4">
    <source>
        <dbReference type="PROSITE" id="PS50011"/>
    </source>
</evidence>
<dbReference type="InterPro" id="IPR001054">
    <property type="entry name" value="A/G_cyclase"/>
</dbReference>
<dbReference type="PROSITE" id="PS00108">
    <property type="entry name" value="PROTEIN_KINASE_ST"/>
    <property type="match status" value="1"/>
</dbReference>
<dbReference type="SMART" id="SM00220">
    <property type="entry name" value="S_TKc"/>
    <property type="match status" value="1"/>
</dbReference>
<name>A0ABT3ZVB0_9BACT</name>
<dbReference type="InterPro" id="IPR029787">
    <property type="entry name" value="Nucleotide_cyclase"/>
</dbReference>
<feature type="domain" description="Protein kinase" evidence="4">
    <location>
        <begin position="45"/>
        <end position="308"/>
    </location>
</feature>
<comment type="caution">
    <text evidence="5">The sequence shown here is derived from an EMBL/GenBank/DDBJ whole genome shotgun (WGS) entry which is preliminary data.</text>
</comment>
<dbReference type="Pfam" id="PF13424">
    <property type="entry name" value="TPR_12"/>
    <property type="match status" value="1"/>
</dbReference>
<dbReference type="InterPro" id="IPR011990">
    <property type="entry name" value="TPR-like_helical_dom_sf"/>
</dbReference>
<evidence type="ECO:0000256" key="3">
    <source>
        <dbReference type="ARBA" id="ARBA00022840"/>
    </source>
</evidence>
<evidence type="ECO:0000256" key="2">
    <source>
        <dbReference type="ARBA" id="ARBA00022741"/>
    </source>
</evidence>
<dbReference type="Gene3D" id="3.30.70.1230">
    <property type="entry name" value="Nucleotide cyclase"/>
    <property type="match status" value="1"/>
</dbReference>
<dbReference type="InterPro" id="IPR019734">
    <property type="entry name" value="TPR_rpt"/>
</dbReference>
<dbReference type="Gene3D" id="1.10.510.10">
    <property type="entry name" value="Transferase(Phosphotransferase) domain 1"/>
    <property type="match status" value="1"/>
</dbReference>
<dbReference type="PANTHER" id="PTHR16305">
    <property type="entry name" value="TESTICULAR SOLUBLE ADENYLYL CYCLASE"/>
    <property type="match status" value="1"/>
</dbReference>
<dbReference type="Gene3D" id="3.40.50.300">
    <property type="entry name" value="P-loop containing nucleotide triphosphate hydrolases"/>
    <property type="match status" value="1"/>
</dbReference>
<keyword evidence="5" id="KW-0808">Transferase</keyword>
<dbReference type="InterPro" id="IPR041664">
    <property type="entry name" value="AAA_16"/>
</dbReference>
<keyword evidence="2" id="KW-0547">Nucleotide-binding</keyword>
<dbReference type="Gene3D" id="1.25.40.10">
    <property type="entry name" value="Tetratricopeptide repeat domain"/>
    <property type="match status" value="1"/>
</dbReference>
<keyword evidence="6" id="KW-1185">Reference proteome</keyword>
<dbReference type="PANTHER" id="PTHR16305:SF28">
    <property type="entry name" value="GUANYLATE CYCLASE DOMAIN-CONTAINING PROTEIN"/>
    <property type="match status" value="1"/>
</dbReference>
<dbReference type="EMBL" id="JAPNKA010000001">
    <property type="protein sequence ID" value="MCY1073347.1"/>
    <property type="molecule type" value="Genomic_DNA"/>
</dbReference>
<dbReference type="SUPFAM" id="SSF55073">
    <property type="entry name" value="Nucleotide cyclase"/>
    <property type="match status" value="1"/>
</dbReference>
<keyword evidence="3" id="KW-0067">ATP-binding</keyword>
<reference evidence="5 6" key="1">
    <citation type="submission" date="2022-11" db="EMBL/GenBank/DDBJ databases">
        <title>Minimal conservation of predation-associated metabolite biosynthetic gene clusters underscores biosynthetic potential of Myxococcota including descriptions for ten novel species: Archangium lansinium sp. nov., Myxococcus landrumus sp. nov., Nannocystis bai.</title>
        <authorList>
            <person name="Ahearne A."/>
            <person name="Stevens C."/>
            <person name="Phillips K."/>
        </authorList>
    </citation>
    <scope>NUCLEOTIDE SEQUENCE [LARGE SCALE GENOMIC DNA]</scope>
    <source>
        <strain evidence="5 6">MIWBW</strain>
    </source>
</reference>
<evidence type="ECO:0000313" key="5">
    <source>
        <dbReference type="EMBL" id="MCY1073347.1"/>
    </source>
</evidence>
<dbReference type="CDD" id="cd07302">
    <property type="entry name" value="CHD"/>
    <property type="match status" value="1"/>
</dbReference>
<dbReference type="Gene3D" id="3.30.200.20">
    <property type="entry name" value="Phosphorylase Kinase, domain 1"/>
    <property type="match status" value="1"/>
</dbReference>
<dbReference type="InterPro" id="IPR027417">
    <property type="entry name" value="P-loop_NTPase"/>
</dbReference>
<evidence type="ECO:0000313" key="6">
    <source>
        <dbReference type="Proteomes" id="UP001207654"/>
    </source>
</evidence>
<accession>A0ABT3ZVB0</accession>
<dbReference type="Proteomes" id="UP001207654">
    <property type="component" value="Unassembled WGS sequence"/>
</dbReference>
<dbReference type="InterPro" id="IPR000719">
    <property type="entry name" value="Prot_kinase_dom"/>
</dbReference>
<dbReference type="InterPro" id="IPR011009">
    <property type="entry name" value="Kinase-like_dom_sf"/>
</dbReference>
<proteinExistence type="predicted"/>
<dbReference type="RefSeq" id="WP_267532358.1">
    <property type="nucleotide sequence ID" value="NZ_JAPNKA010000001.1"/>
</dbReference>
<sequence length="1357" mass="151434">MSEGGSFFEEREAGDSFLEKMLEVDSAPRLPVSGERFGGSDGRRYTVLGWMGSGGMGQVFRARDEVLGRAVALKFLLPDEGFEEAGLREARAVARLDHENIVRIFDVAEWRGAPGAPLLTVLVMECLEGESLAALLKRGLPDLCRALELLEGITAGLMHAHERQLLHRDLKPGNVFITRPGTVKLLDFGLSHFSPSGLGHPPEPPTSGTPAYMAPEQCRGEPQDARTDVWGVGVMLHELLTGRLPHPGTTPEELRAWVTSPEPVPPVRARRPEVPHEVEVLLASLLAKDPARRFRSALELRAELHEVRDRLRGEASQPLVTQRAQVTLVSCLLTGLAEREVPLDEEDVVELETAFHEACAEVIERHGGSVALSVGGEVLACFGCPQGREEDAERAVHAGLQLARWPWDTVQRQLPHLSLSGLSVRTGIHTDLIAVGGRALQGEAPKVAAWLAQQASPGRVVIGDTSWKLVRGAFDTEPLGFHAFERLSGPVGLNVHRVLGKREVASRFDRTLGAGRLSPLVGREREREQLLALWEGARHERGAFVLLSGEAGIGKSRLIQELCEQVAREPALLLRVQCWFRSSTRAPHPAAELLQEVVHFSPEDPPPQRLRKLEERLGEMGLSEEDAHLMGQFLSLPIPEDAPVHQLMPEQRKRRTFEAVMHILLHKARYETPVLLVVEDLHWASSTQLEFLGFLLERVRRERMLVVLSTRPELRPDWPLRDWFHVLDVERLPAGLARTLVEEVAHDHELPAETVQRLVHRTDGIPLFIEEMTRMVLEGGPEASIPVTLHELLLARLDLLPSRQKALAQLCAVVGRDFSRALLAALLEREDTTLERELAGLVEAGLLQEEEGAEAPGYRFRHALIQEAAWQSLSRGTRRKHHRHIARVLEERFPQVGEEKPEVLAHHYTEAGEVEPALRHWLRAGQLANQRWALQEAVSHLTLALKLLPGLPDARQRLRMELRVSSALSIPLAYLHGYGSPAMERLSQRCRELFLQPGEEVPLNELSSWGMLAYAFARGENAWILPLGGRFLEEGERRNDPEVLSVGHRLLATPLFLQGRLREARAHIEQAVACARLDVEAPPGRIAPHWTDPKTTALALAGIIYSVEGHPGRARSCGQRALELAEHIGQVHTTAYALTYTAIASHFRHEPEDALRLADQSLALQGERGYWFWFWHLWAVMVRGWALSELGRGREALGPMRRELESCRAQGIRAELSHCFGLLASVHLRLGETGEGLEALREALTEMRSTGERFFEPELFRLHGELLRAQGKRRKARTRFLHAIDLAANRGAGLFELRATVGLGRLLWELGQPQEARRLLARACARFDASTGMTDLQEARALLDALQRFPVEPRTLQ</sequence>
<dbReference type="SUPFAM" id="SSF56112">
    <property type="entry name" value="Protein kinase-like (PK-like)"/>
    <property type="match status" value="1"/>
</dbReference>
<evidence type="ECO:0000256" key="1">
    <source>
        <dbReference type="ARBA" id="ARBA00004167"/>
    </source>
</evidence>
<dbReference type="SUPFAM" id="SSF48452">
    <property type="entry name" value="TPR-like"/>
    <property type="match status" value="2"/>
</dbReference>
<protein>
    <submittedName>
        <fullName evidence="5">Protein kinase</fullName>
    </submittedName>
</protein>
<dbReference type="SUPFAM" id="SSF52540">
    <property type="entry name" value="P-loop containing nucleoside triphosphate hydrolases"/>
    <property type="match status" value="1"/>
</dbReference>
<comment type="subcellular location">
    <subcellularLocation>
        <location evidence="1">Membrane</location>
        <topology evidence="1">Single-pass membrane protein</topology>
    </subcellularLocation>
</comment>
<keyword evidence="5" id="KW-0418">Kinase</keyword>
<dbReference type="PROSITE" id="PS50011">
    <property type="entry name" value="PROTEIN_KINASE_DOM"/>
    <property type="match status" value="1"/>
</dbReference>
<dbReference type="SMART" id="SM00028">
    <property type="entry name" value="TPR"/>
    <property type="match status" value="7"/>
</dbReference>
<dbReference type="GO" id="GO:0016301">
    <property type="term" value="F:kinase activity"/>
    <property type="evidence" value="ECO:0007669"/>
    <property type="project" value="UniProtKB-KW"/>
</dbReference>
<dbReference type="Pfam" id="PF00069">
    <property type="entry name" value="Pkinase"/>
    <property type="match status" value="1"/>
</dbReference>
<dbReference type="InterPro" id="IPR008271">
    <property type="entry name" value="Ser/Thr_kinase_AS"/>
</dbReference>